<proteinExistence type="predicted"/>
<dbReference type="AlphaFoldDB" id="A0A2N9GGM8"/>
<sequence>MVSTFGPVSTVCSVILSVATLGETFKIGSLAGMFLMFTGLYFVLWAKGKEGYYGGDSMESEFDAEKPLLS</sequence>
<evidence type="ECO:0000256" key="3">
    <source>
        <dbReference type="ARBA" id="ARBA00022989"/>
    </source>
</evidence>
<keyword evidence="4 5" id="KW-0472">Membrane</keyword>
<name>A0A2N9GGM8_FAGSY</name>
<dbReference type="GO" id="GO:0016020">
    <property type="term" value="C:membrane"/>
    <property type="evidence" value="ECO:0007669"/>
    <property type="project" value="InterPro"/>
</dbReference>
<evidence type="ECO:0000256" key="5">
    <source>
        <dbReference type="SAM" id="Phobius"/>
    </source>
</evidence>
<evidence type="ECO:0008006" key="7">
    <source>
        <dbReference type="Google" id="ProtNLM"/>
    </source>
</evidence>
<reference evidence="6" key="1">
    <citation type="submission" date="2018-02" db="EMBL/GenBank/DDBJ databases">
        <authorList>
            <person name="Cohen D.B."/>
            <person name="Kent A.D."/>
        </authorList>
    </citation>
    <scope>NUCLEOTIDE SEQUENCE</scope>
</reference>
<accession>A0A2N9GGM8</accession>
<protein>
    <recommendedName>
        <fullName evidence="7">WAT1-related protein</fullName>
    </recommendedName>
</protein>
<evidence type="ECO:0000256" key="2">
    <source>
        <dbReference type="ARBA" id="ARBA00022692"/>
    </source>
</evidence>
<keyword evidence="3 5" id="KW-1133">Transmembrane helix</keyword>
<evidence type="ECO:0000313" key="6">
    <source>
        <dbReference type="EMBL" id="SPC98685.1"/>
    </source>
</evidence>
<dbReference type="EMBL" id="OIVN01001890">
    <property type="protein sequence ID" value="SPC98685.1"/>
    <property type="molecule type" value="Genomic_DNA"/>
</dbReference>
<keyword evidence="2 5" id="KW-0812">Transmembrane</keyword>
<gene>
    <name evidence="6" type="ORF">FSB_LOCUS26567</name>
</gene>
<comment type="subcellular location">
    <subcellularLocation>
        <location evidence="1">Membrane</location>
        <topology evidence="1">Multi-pass membrane protein</topology>
    </subcellularLocation>
</comment>
<dbReference type="InterPro" id="IPR030184">
    <property type="entry name" value="WAT1-related"/>
</dbReference>
<dbReference type="GO" id="GO:0022857">
    <property type="term" value="F:transmembrane transporter activity"/>
    <property type="evidence" value="ECO:0007669"/>
    <property type="project" value="InterPro"/>
</dbReference>
<evidence type="ECO:0000256" key="4">
    <source>
        <dbReference type="ARBA" id="ARBA00023136"/>
    </source>
</evidence>
<dbReference type="SUPFAM" id="SSF103481">
    <property type="entry name" value="Multidrug resistance efflux transporter EmrE"/>
    <property type="match status" value="1"/>
</dbReference>
<feature type="transmembrane region" description="Helical" evidence="5">
    <location>
        <begin position="27"/>
        <end position="46"/>
    </location>
</feature>
<evidence type="ECO:0000256" key="1">
    <source>
        <dbReference type="ARBA" id="ARBA00004141"/>
    </source>
</evidence>
<dbReference type="InterPro" id="IPR037185">
    <property type="entry name" value="EmrE-like"/>
</dbReference>
<dbReference type="PANTHER" id="PTHR31218">
    <property type="entry name" value="WAT1-RELATED PROTEIN"/>
    <property type="match status" value="1"/>
</dbReference>
<organism evidence="6">
    <name type="scientific">Fagus sylvatica</name>
    <name type="common">Beechnut</name>
    <dbReference type="NCBI Taxonomy" id="28930"/>
    <lineage>
        <taxon>Eukaryota</taxon>
        <taxon>Viridiplantae</taxon>
        <taxon>Streptophyta</taxon>
        <taxon>Embryophyta</taxon>
        <taxon>Tracheophyta</taxon>
        <taxon>Spermatophyta</taxon>
        <taxon>Magnoliopsida</taxon>
        <taxon>eudicotyledons</taxon>
        <taxon>Gunneridae</taxon>
        <taxon>Pentapetalae</taxon>
        <taxon>rosids</taxon>
        <taxon>fabids</taxon>
        <taxon>Fagales</taxon>
        <taxon>Fagaceae</taxon>
        <taxon>Fagus</taxon>
    </lineage>
</organism>